<organism evidence="6 7">
    <name type="scientific">Pogona vitticeps</name>
    <name type="common">central bearded dragon</name>
    <dbReference type="NCBI Taxonomy" id="103695"/>
    <lineage>
        <taxon>Eukaryota</taxon>
        <taxon>Metazoa</taxon>
        <taxon>Chordata</taxon>
        <taxon>Craniata</taxon>
        <taxon>Vertebrata</taxon>
        <taxon>Euteleostomi</taxon>
        <taxon>Lepidosauria</taxon>
        <taxon>Squamata</taxon>
        <taxon>Bifurcata</taxon>
        <taxon>Unidentata</taxon>
        <taxon>Episquamata</taxon>
        <taxon>Toxicofera</taxon>
        <taxon>Iguania</taxon>
        <taxon>Acrodonta</taxon>
        <taxon>Agamidae</taxon>
        <taxon>Amphibolurinae</taxon>
        <taxon>Pogona</taxon>
    </lineage>
</organism>
<dbReference type="InterPro" id="IPR001461">
    <property type="entry name" value="Aspartic_peptidase_A1"/>
</dbReference>
<feature type="chain" id="PRO_5045707289" evidence="4">
    <location>
        <begin position="19"/>
        <end position="450"/>
    </location>
</feature>
<dbReference type="PRINTS" id="PR00792">
    <property type="entry name" value="PEPSIN"/>
</dbReference>
<protein>
    <submittedName>
        <fullName evidence="7">Cathepsin D-like</fullName>
    </submittedName>
</protein>
<sequence>MGSRIWVIVLLLAIGVQGLIRIPLQKYPSVRNRFGRSGIPIAEMLRRGGLRAGKPPTTTLVTKQRLHNYMDAQYYGDICIGTPKQCFSVVFDTGSSNLWVPSSKCCLLHLACWVHSHYRSLFSRTYKSNKSKFAIHYGSGSLKGFLSEDILSIGNMTVQNQTFAEATDLPGLVFVAAKFDGIMGLGYPTISVNNITPPFDNMMKQKLLKQNVFSFHLCSAKDMSEDKGGEVLFGGINHDAYEGELHYIPVSRKAYWQIKMDKISVKKQSTEEKCWPWNIFDKNEIHLCKDGCQGIVDTGTSLITGPSYDIRALHEAMGAAHAFGGQYLLECDKLSELPNVTFHLAGKPYTLTPEQYTLQITQAGTSACISGFMSLDIPKPVGPLWILGDVFLRRYYSVFDRDHDRVGLAVSKQTICGTGSDKKSSTAGLDIEGGTVAPETTTVTTPSKEC</sequence>
<feature type="domain" description="Peptidase A1" evidence="5">
    <location>
        <begin position="74"/>
        <end position="409"/>
    </location>
</feature>
<dbReference type="SUPFAM" id="SSF50630">
    <property type="entry name" value="Acid proteases"/>
    <property type="match status" value="1"/>
</dbReference>
<accession>A0ABM5GSM6</accession>
<dbReference type="InterPro" id="IPR021109">
    <property type="entry name" value="Peptidase_aspartic_dom_sf"/>
</dbReference>
<reference evidence="7" key="1">
    <citation type="submission" date="2025-08" db="UniProtKB">
        <authorList>
            <consortium name="RefSeq"/>
        </authorList>
    </citation>
    <scope>IDENTIFICATION</scope>
</reference>
<dbReference type="GeneID" id="110078570"/>
<evidence type="ECO:0000313" key="6">
    <source>
        <dbReference type="Proteomes" id="UP001652642"/>
    </source>
</evidence>
<dbReference type="PROSITE" id="PS51767">
    <property type="entry name" value="PEPTIDASE_A1"/>
    <property type="match status" value="1"/>
</dbReference>
<feature type="region of interest" description="Disordered" evidence="3">
    <location>
        <begin position="427"/>
        <end position="450"/>
    </location>
</feature>
<keyword evidence="2" id="KW-0064">Aspartyl protease</keyword>
<feature type="signal peptide" evidence="4">
    <location>
        <begin position="1"/>
        <end position="18"/>
    </location>
</feature>
<dbReference type="PANTHER" id="PTHR47966:SF83">
    <property type="entry name" value="NAPSIN-A"/>
    <property type="match status" value="1"/>
</dbReference>
<dbReference type="PANTHER" id="PTHR47966">
    <property type="entry name" value="BETA-SITE APP-CLEAVING ENZYME, ISOFORM A-RELATED"/>
    <property type="match status" value="1"/>
</dbReference>
<evidence type="ECO:0000256" key="4">
    <source>
        <dbReference type="SAM" id="SignalP"/>
    </source>
</evidence>
<keyword evidence="2" id="KW-0378">Hydrolase</keyword>
<dbReference type="RefSeq" id="XP_072860650.1">
    <property type="nucleotide sequence ID" value="XM_073004549.1"/>
</dbReference>
<dbReference type="InterPro" id="IPR001969">
    <property type="entry name" value="Aspartic_peptidase_AS"/>
</dbReference>
<evidence type="ECO:0000256" key="3">
    <source>
        <dbReference type="SAM" id="MobiDB-lite"/>
    </source>
</evidence>
<dbReference type="InterPro" id="IPR033121">
    <property type="entry name" value="PEPTIDASE_A1"/>
</dbReference>
<keyword evidence="2" id="KW-0645">Protease</keyword>
<proteinExistence type="inferred from homology"/>
<dbReference type="PROSITE" id="PS00141">
    <property type="entry name" value="ASP_PROTEASE"/>
    <property type="match status" value="2"/>
</dbReference>
<keyword evidence="4" id="KW-0732">Signal</keyword>
<evidence type="ECO:0000256" key="1">
    <source>
        <dbReference type="ARBA" id="ARBA00007447"/>
    </source>
</evidence>
<evidence type="ECO:0000256" key="2">
    <source>
        <dbReference type="RuleBase" id="RU000454"/>
    </source>
</evidence>
<feature type="compositionally biased region" description="Low complexity" evidence="3">
    <location>
        <begin position="432"/>
        <end position="450"/>
    </location>
</feature>
<keyword evidence="6" id="KW-1185">Reference proteome</keyword>
<dbReference type="Proteomes" id="UP001652642">
    <property type="component" value="Chromosome 6"/>
</dbReference>
<evidence type="ECO:0000313" key="7">
    <source>
        <dbReference type="RefSeq" id="XP_072860650.1"/>
    </source>
</evidence>
<comment type="similarity">
    <text evidence="1 2">Belongs to the peptidase A1 family.</text>
</comment>
<dbReference type="Pfam" id="PF00026">
    <property type="entry name" value="Asp"/>
    <property type="match status" value="1"/>
</dbReference>
<gene>
    <name evidence="7" type="primary">LOC110078570</name>
</gene>
<evidence type="ECO:0000259" key="5">
    <source>
        <dbReference type="PROSITE" id="PS51767"/>
    </source>
</evidence>
<dbReference type="Gene3D" id="2.40.70.10">
    <property type="entry name" value="Acid Proteases"/>
    <property type="match status" value="2"/>
</dbReference>
<name>A0ABM5GSM6_9SAUR</name>